<protein>
    <submittedName>
        <fullName evidence="2">Uncharacterized protein</fullName>
    </submittedName>
</protein>
<dbReference type="EMBL" id="UINC01042812">
    <property type="protein sequence ID" value="SVB45947.1"/>
    <property type="molecule type" value="Genomic_DNA"/>
</dbReference>
<name>A0A382E7W8_9ZZZZ</name>
<evidence type="ECO:0000313" key="2">
    <source>
        <dbReference type="EMBL" id="SVB45947.1"/>
    </source>
</evidence>
<gene>
    <name evidence="2" type="ORF">METZ01_LOCUS198801</name>
</gene>
<reference evidence="2" key="1">
    <citation type="submission" date="2018-05" db="EMBL/GenBank/DDBJ databases">
        <authorList>
            <person name="Lanie J.A."/>
            <person name="Ng W.-L."/>
            <person name="Kazmierczak K.M."/>
            <person name="Andrzejewski T.M."/>
            <person name="Davidsen T.M."/>
            <person name="Wayne K.J."/>
            <person name="Tettelin H."/>
            <person name="Glass J.I."/>
            <person name="Rusch D."/>
            <person name="Podicherti R."/>
            <person name="Tsui H.-C.T."/>
            <person name="Winkler M.E."/>
        </authorList>
    </citation>
    <scope>NUCLEOTIDE SEQUENCE</scope>
</reference>
<sequence length="152" mass="17237">MTLSGNLNSQGASGEEDEVLNGQRVRALRTPEGFFIAPQSFLPTRRDVKGDVLTIMCEENQTTGPVNSRIRWEEHVLKDNKLQVISLRNLPNLDISHSIFLIAQKMGNIEIEWASELRKTYGSNWIKRYADILDPMIGISLNFRVEPSMSYG</sequence>
<dbReference type="AlphaFoldDB" id="A0A382E7W8"/>
<proteinExistence type="predicted"/>
<organism evidence="2">
    <name type="scientific">marine metagenome</name>
    <dbReference type="NCBI Taxonomy" id="408172"/>
    <lineage>
        <taxon>unclassified sequences</taxon>
        <taxon>metagenomes</taxon>
        <taxon>ecological metagenomes</taxon>
    </lineage>
</organism>
<evidence type="ECO:0000256" key="1">
    <source>
        <dbReference type="SAM" id="MobiDB-lite"/>
    </source>
</evidence>
<feature type="region of interest" description="Disordered" evidence="1">
    <location>
        <begin position="1"/>
        <end position="20"/>
    </location>
</feature>
<accession>A0A382E7W8</accession>
<feature type="compositionally biased region" description="Polar residues" evidence="1">
    <location>
        <begin position="1"/>
        <end position="12"/>
    </location>
</feature>